<sequence length="159" mass="17893">MINYLDTKEAPTPLSHPDVISDATKKVRFKDPASNLLEDAEMMEQNPRCDARRASPLLRVSTRAYKLMEASMTRMAVLKLLGRNIGLNALTNKTYAIWKPSRPFTLMDIENGYFLARFQNEADYEKDLATLRMAAPRLSDASGKSPARFGVTFANGILY</sequence>
<dbReference type="Pfam" id="PF14111">
    <property type="entry name" value="DUF4283"/>
    <property type="match status" value="1"/>
</dbReference>
<proteinExistence type="predicted"/>
<name>A0A6A2XAR2_HIBSY</name>
<dbReference type="EMBL" id="VEPZ02001443">
    <property type="protein sequence ID" value="KAE8672603.1"/>
    <property type="molecule type" value="Genomic_DNA"/>
</dbReference>
<gene>
    <name evidence="2" type="ORF">F3Y22_tig00111837pilonHSYRG00692</name>
</gene>
<protein>
    <recommendedName>
        <fullName evidence="1">DUF4283 domain-containing protein</fullName>
    </recommendedName>
</protein>
<evidence type="ECO:0000259" key="1">
    <source>
        <dbReference type="Pfam" id="PF14111"/>
    </source>
</evidence>
<evidence type="ECO:0000313" key="2">
    <source>
        <dbReference type="EMBL" id="KAE8672603.1"/>
    </source>
</evidence>
<dbReference type="AlphaFoldDB" id="A0A6A2XAR2"/>
<feature type="domain" description="DUF4283" evidence="1">
    <location>
        <begin position="76"/>
        <end position="126"/>
    </location>
</feature>
<comment type="caution">
    <text evidence="2">The sequence shown here is derived from an EMBL/GenBank/DDBJ whole genome shotgun (WGS) entry which is preliminary data.</text>
</comment>
<dbReference type="Proteomes" id="UP000436088">
    <property type="component" value="Unassembled WGS sequence"/>
</dbReference>
<organism evidence="2 3">
    <name type="scientific">Hibiscus syriacus</name>
    <name type="common">Rose of Sharon</name>
    <dbReference type="NCBI Taxonomy" id="106335"/>
    <lineage>
        <taxon>Eukaryota</taxon>
        <taxon>Viridiplantae</taxon>
        <taxon>Streptophyta</taxon>
        <taxon>Embryophyta</taxon>
        <taxon>Tracheophyta</taxon>
        <taxon>Spermatophyta</taxon>
        <taxon>Magnoliopsida</taxon>
        <taxon>eudicotyledons</taxon>
        <taxon>Gunneridae</taxon>
        <taxon>Pentapetalae</taxon>
        <taxon>rosids</taxon>
        <taxon>malvids</taxon>
        <taxon>Malvales</taxon>
        <taxon>Malvaceae</taxon>
        <taxon>Malvoideae</taxon>
        <taxon>Hibiscus</taxon>
    </lineage>
</organism>
<reference evidence="2" key="1">
    <citation type="submission" date="2019-09" db="EMBL/GenBank/DDBJ databases">
        <title>Draft genome information of white flower Hibiscus syriacus.</title>
        <authorList>
            <person name="Kim Y.-M."/>
        </authorList>
    </citation>
    <scope>NUCLEOTIDE SEQUENCE [LARGE SCALE GENOMIC DNA]</scope>
    <source>
        <strain evidence="2">YM2019G1</strain>
    </source>
</reference>
<dbReference type="InterPro" id="IPR025558">
    <property type="entry name" value="DUF4283"/>
</dbReference>
<keyword evidence="3" id="KW-1185">Reference proteome</keyword>
<accession>A0A6A2XAR2</accession>
<evidence type="ECO:0000313" key="3">
    <source>
        <dbReference type="Proteomes" id="UP000436088"/>
    </source>
</evidence>